<reference evidence="1 2" key="1">
    <citation type="journal article" date="2015" name="Genome Announc.">
        <title>Complete Genome Sequence of Citrobacter freundii Myophage Merlin.</title>
        <authorList>
            <person name="LeSage K.C."/>
            <person name="Hargrove E.C."/>
            <person name="Cahill J.L."/>
            <person name="Rasche E.S."/>
            <person name="Kuty Everett G.F."/>
        </authorList>
    </citation>
    <scope>NUCLEOTIDE SEQUENCE [LARGE SCALE GENOMIC DNA]</scope>
</reference>
<evidence type="ECO:0000313" key="1">
    <source>
        <dbReference type="EMBL" id="AKU43806.1"/>
    </source>
</evidence>
<accession>A0A0K1LMQ4</accession>
<proteinExistence type="predicted"/>
<gene>
    <name evidence="1" type="ORF">CPT_Merlin160</name>
</gene>
<keyword evidence="2" id="KW-1185">Reference proteome</keyword>
<dbReference type="OrthoDB" id="22546at10239"/>
<dbReference type="RefSeq" id="YP_009203874.1">
    <property type="nucleotide sequence ID" value="NC_028857.1"/>
</dbReference>
<dbReference type="GeneID" id="26648083"/>
<dbReference type="KEGG" id="vg:26648083"/>
<sequence>MKTYKEFIAESKWSGFNFSYEIKGDMKAFKKVSNADLQRYQAGIEKTKDGRVIVHSVENNGAEMVVYKAFGTDSEQMRDLKAQQRKQY</sequence>
<evidence type="ECO:0000313" key="2">
    <source>
        <dbReference type="Proteomes" id="UP000204280"/>
    </source>
</evidence>
<dbReference type="Proteomes" id="UP000204280">
    <property type="component" value="Segment"/>
</dbReference>
<organism evidence="1 2">
    <name type="scientific">Citrobacter phage Merlin</name>
    <dbReference type="NCBI Taxonomy" id="1675602"/>
    <lineage>
        <taxon>Viruses</taxon>
        <taxon>Duplodnaviria</taxon>
        <taxon>Heunggongvirae</taxon>
        <taxon>Uroviricota</taxon>
        <taxon>Caudoviricetes</taxon>
        <taxon>Pantevenvirales</taxon>
        <taxon>Straboviridae</taxon>
        <taxon>Tevenvirinae</taxon>
        <taxon>Moonvirus</taxon>
        <taxon>Moonvirus merlin</taxon>
    </lineage>
</organism>
<name>A0A0K1LMQ4_9CAUD</name>
<dbReference type="EMBL" id="KT001915">
    <property type="protein sequence ID" value="AKU43806.1"/>
    <property type="molecule type" value="Genomic_DNA"/>
</dbReference>
<protein>
    <submittedName>
        <fullName evidence="1">Uncharacterized protein</fullName>
    </submittedName>
</protein>